<reference evidence="7 8" key="1">
    <citation type="submission" date="2025-04" db="UniProtKB">
        <authorList>
            <consortium name="RefSeq"/>
        </authorList>
    </citation>
    <scope>IDENTIFICATION</scope>
    <source>
        <tissue evidence="7 8">Whole body</tissue>
    </source>
</reference>
<dbReference type="OrthoDB" id="5835829at2759"/>
<dbReference type="GO" id="GO:0015020">
    <property type="term" value="F:glucuronosyltransferase activity"/>
    <property type="evidence" value="ECO:0007669"/>
    <property type="project" value="UniProtKB-EC"/>
</dbReference>
<dbReference type="RefSeq" id="XP_015517385.1">
    <property type="nucleotide sequence ID" value="XM_015661899.1"/>
</dbReference>
<comment type="subcellular location">
    <subcellularLocation>
        <location evidence="5">Membrane</location>
        <topology evidence="5">Single-pass membrane protein</topology>
    </subcellularLocation>
</comment>
<dbReference type="InterPro" id="IPR050271">
    <property type="entry name" value="UDP-glycosyltransferase"/>
</dbReference>
<gene>
    <name evidence="7 8 9 10" type="primary">LOC107222506</name>
</gene>
<keyword evidence="3 4" id="KW-0808">Transferase</keyword>
<evidence type="ECO:0000256" key="1">
    <source>
        <dbReference type="ARBA" id="ARBA00009995"/>
    </source>
</evidence>
<keyword evidence="5" id="KW-0812">Transmembrane</keyword>
<dbReference type="RefSeq" id="XP_015517388.1">
    <property type="nucleotide sequence ID" value="XM_015661902.1"/>
</dbReference>
<dbReference type="RefSeq" id="XP_015517386.1">
    <property type="nucleotide sequence ID" value="XM_015661900.1"/>
</dbReference>
<evidence type="ECO:0000256" key="3">
    <source>
        <dbReference type="ARBA" id="ARBA00022679"/>
    </source>
</evidence>
<evidence type="ECO:0000313" key="8">
    <source>
        <dbReference type="RefSeq" id="XP_015517385.1"/>
    </source>
</evidence>
<dbReference type="EC" id="2.4.1.17" evidence="5"/>
<dbReference type="AlphaFoldDB" id="A0A6J0BTS1"/>
<feature type="transmembrane region" description="Helical" evidence="5">
    <location>
        <begin position="468"/>
        <end position="491"/>
    </location>
</feature>
<protein>
    <recommendedName>
        <fullName evidence="5">UDP-glucuronosyltransferase</fullName>
        <ecNumber evidence="5">2.4.1.17</ecNumber>
    </recommendedName>
</protein>
<comment type="catalytic activity">
    <reaction evidence="5">
        <text>glucuronate acceptor + UDP-alpha-D-glucuronate = acceptor beta-D-glucuronoside + UDP + H(+)</text>
        <dbReference type="Rhea" id="RHEA:21032"/>
        <dbReference type="ChEBI" id="CHEBI:15378"/>
        <dbReference type="ChEBI" id="CHEBI:58052"/>
        <dbReference type="ChEBI" id="CHEBI:58223"/>
        <dbReference type="ChEBI" id="CHEBI:132367"/>
        <dbReference type="ChEBI" id="CHEBI:132368"/>
        <dbReference type="EC" id="2.4.1.17"/>
    </reaction>
</comment>
<dbReference type="FunFam" id="3.40.50.2000:FF:000050">
    <property type="entry name" value="UDP-glucuronosyltransferase"/>
    <property type="match status" value="1"/>
</dbReference>
<evidence type="ECO:0000313" key="10">
    <source>
        <dbReference type="RefSeq" id="XP_015517388.1"/>
    </source>
</evidence>
<dbReference type="SUPFAM" id="SSF53756">
    <property type="entry name" value="UDP-Glycosyltransferase/glycogen phosphorylase"/>
    <property type="match status" value="1"/>
</dbReference>
<dbReference type="KEGG" id="nlo:107222506"/>
<keyword evidence="2 4" id="KW-0328">Glycosyltransferase</keyword>
<keyword evidence="6" id="KW-1185">Reference proteome</keyword>
<sequence length="512" mass="57993">MNLIATCFVLGLAGGGEGARILGLFPIPGKSHLSVTSPLMHALAKKGHDVTVFVPFHTGFNASNYREITYDSIPLDKHGNIMDYLNMNIFLAHIFLYYMGTLTTEMALNTTGAQALIKSEEKFDIIVMEQFFNEAFLAYVHKFKCPFVLISAFGPTATINGIFGNSAPYSYVPSEFLPFGDRMTFFERLENTIANLYFDGSRKYYYMPQQQALANKYLSDTGKEVPSLEEIESQADLILLNSHHIFSTPRPYMENMKNVAGMHLKPSKPLPLDLQQYMNSSKNGVILFSLGSAMQSILMPDDKIKALKGAFERLPYDVLWKWENDTMENKPKNVRIGKWLPQSDILTHPNLKLFITHGGISSLMETVYHEVPIVGIPLFGDQRRNIKIAESKGYADYVDILTLTENQVYNAVMNVATNPKYRDNVKKVSAYWKGEMNHPLDVAVHWVEYVLKNGGAKLLKATVTEQNFIQYFLLDVGFAILLLLILTCILIRKTFRLLCRKSRPKMTSKKNN</sequence>
<dbReference type="PROSITE" id="PS00375">
    <property type="entry name" value="UDPGT"/>
    <property type="match status" value="1"/>
</dbReference>
<dbReference type="InterPro" id="IPR002213">
    <property type="entry name" value="UDP_glucos_trans"/>
</dbReference>
<proteinExistence type="inferred from homology"/>
<evidence type="ECO:0000313" key="7">
    <source>
        <dbReference type="RefSeq" id="XP_015517384.1"/>
    </source>
</evidence>
<dbReference type="PANTHER" id="PTHR48043:SF159">
    <property type="entry name" value="EG:EG0003.4 PROTEIN-RELATED"/>
    <property type="match status" value="1"/>
</dbReference>
<dbReference type="Pfam" id="PF00201">
    <property type="entry name" value="UDPGT"/>
    <property type="match status" value="1"/>
</dbReference>
<dbReference type="GeneID" id="107222506"/>
<dbReference type="PANTHER" id="PTHR48043">
    <property type="entry name" value="EG:EG0003.4 PROTEIN-RELATED"/>
    <property type="match status" value="1"/>
</dbReference>
<feature type="chain" id="PRO_5044517993" description="UDP-glucuronosyltransferase" evidence="5">
    <location>
        <begin position="19"/>
        <end position="512"/>
    </location>
</feature>
<evidence type="ECO:0000256" key="4">
    <source>
        <dbReference type="RuleBase" id="RU003718"/>
    </source>
</evidence>
<evidence type="ECO:0000313" key="9">
    <source>
        <dbReference type="RefSeq" id="XP_015517386.1"/>
    </source>
</evidence>
<name>A0A6J0BTS1_NEOLC</name>
<evidence type="ECO:0000256" key="2">
    <source>
        <dbReference type="ARBA" id="ARBA00022676"/>
    </source>
</evidence>
<dbReference type="RefSeq" id="XP_015517384.1">
    <property type="nucleotide sequence ID" value="XM_015661898.1"/>
</dbReference>
<organism evidence="6 10">
    <name type="scientific">Neodiprion lecontei</name>
    <name type="common">Redheaded pine sawfly</name>
    <dbReference type="NCBI Taxonomy" id="441921"/>
    <lineage>
        <taxon>Eukaryota</taxon>
        <taxon>Metazoa</taxon>
        <taxon>Ecdysozoa</taxon>
        <taxon>Arthropoda</taxon>
        <taxon>Hexapoda</taxon>
        <taxon>Insecta</taxon>
        <taxon>Pterygota</taxon>
        <taxon>Neoptera</taxon>
        <taxon>Endopterygota</taxon>
        <taxon>Hymenoptera</taxon>
        <taxon>Tenthredinoidea</taxon>
        <taxon>Diprionidae</taxon>
        <taxon>Diprioninae</taxon>
        <taxon>Neodiprion</taxon>
    </lineage>
</organism>
<evidence type="ECO:0000256" key="5">
    <source>
        <dbReference type="RuleBase" id="RU362059"/>
    </source>
</evidence>
<keyword evidence="5" id="KW-0732">Signal</keyword>
<dbReference type="Gene3D" id="3.40.50.2000">
    <property type="entry name" value="Glycogen Phosphorylase B"/>
    <property type="match status" value="2"/>
</dbReference>
<dbReference type="Proteomes" id="UP000829291">
    <property type="component" value="Chromosome 7"/>
</dbReference>
<keyword evidence="5" id="KW-1133">Transmembrane helix</keyword>
<dbReference type="CDD" id="cd03784">
    <property type="entry name" value="GT1_Gtf-like"/>
    <property type="match status" value="1"/>
</dbReference>
<evidence type="ECO:0000313" key="6">
    <source>
        <dbReference type="Proteomes" id="UP000829291"/>
    </source>
</evidence>
<dbReference type="InterPro" id="IPR035595">
    <property type="entry name" value="UDP_glycos_trans_CS"/>
</dbReference>
<dbReference type="GO" id="GO:0016020">
    <property type="term" value="C:membrane"/>
    <property type="evidence" value="ECO:0007669"/>
    <property type="project" value="UniProtKB-SubCell"/>
</dbReference>
<accession>A0A6J0BTS1</accession>
<comment type="similarity">
    <text evidence="1 4">Belongs to the UDP-glycosyltransferase family.</text>
</comment>
<feature type="signal peptide" evidence="5">
    <location>
        <begin position="1"/>
        <end position="18"/>
    </location>
</feature>
<keyword evidence="5" id="KW-0472">Membrane</keyword>